<organism evidence="3 4">
    <name type="scientific">Heterodera trifolii</name>
    <dbReference type="NCBI Taxonomy" id="157864"/>
    <lineage>
        <taxon>Eukaryota</taxon>
        <taxon>Metazoa</taxon>
        <taxon>Ecdysozoa</taxon>
        <taxon>Nematoda</taxon>
        <taxon>Chromadorea</taxon>
        <taxon>Rhabditida</taxon>
        <taxon>Tylenchina</taxon>
        <taxon>Tylenchomorpha</taxon>
        <taxon>Tylenchoidea</taxon>
        <taxon>Heteroderidae</taxon>
        <taxon>Heteroderinae</taxon>
        <taxon>Heterodera</taxon>
    </lineage>
</organism>
<sequence>MLKGEDTVADVKSKIAEEMKIEPERITLRHKSEFEPPLEDSKIVKDYGIEKYSPIYLTLDEYEIFVHFNEQNYPIWVRKKDNVETLNKRVKRMLNKEFRIGFENIIPLKECDSAVCHMFMINRQTMKQERIIKDKVIYVDCELFLLELAIFDIFIEYKKKKYQVQVKGADTVLDLKTKIGNIQEIGILPNQQQKLICQKADGDEVLEDDSSIAYCKIAKNSTVFLTIAEMEQQEEKPSSSSKRQGEKKPSSSKKKKTAH</sequence>
<dbReference type="SUPFAM" id="SSF54236">
    <property type="entry name" value="Ubiquitin-like"/>
    <property type="match status" value="2"/>
</dbReference>
<dbReference type="Proteomes" id="UP001620626">
    <property type="component" value="Unassembled WGS sequence"/>
</dbReference>
<dbReference type="EMBL" id="JBICBT010000979">
    <property type="protein sequence ID" value="KAL3089631.1"/>
    <property type="molecule type" value="Genomic_DNA"/>
</dbReference>
<gene>
    <name evidence="3" type="ORF">niasHT_024868</name>
</gene>
<feature type="domain" description="Ubiquitin-like" evidence="2">
    <location>
        <begin position="151"/>
        <end position="227"/>
    </location>
</feature>
<dbReference type="Gene3D" id="3.10.20.90">
    <property type="entry name" value="Phosphatidylinositol 3-kinase Catalytic Subunit, Chain A, domain 1"/>
    <property type="match status" value="2"/>
</dbReference>
<dbReference type="PANTHER" id="PTHR10621:SF61">
    <property type="entry name" value="UBIQUITIN FAMILY PROTEIN"/>
    <property type="match status" value="1"/>
</dbReference>
<accession>A0ABD2JG82</accession>
<dbReference type="AlphaFoldDB" id="A0ABD2JG82"/>
<evidence type="ECO:0000313" key="4">
    <source>
        <dbReference type="Proteomes" id="UP001620626"/>
    </source>
</evidence>
<evidence type="ECO:0000256" key="1">
    <source>
        <dbReference type="SAM" id="MobiDB-lite"/>
    </source>
</evidence>
<feature type="compositionally biased region" description="Basic and acidic residues" evidence="1">
    <location>
        <begin position="233"/>
        <end position="249"/>
    </location>
</feature>
<feature type="region of interest" description="Disordered" evidence="1">
    <location>
        <begin position="231"/>
        <end position="259"/>
    </location>
</feature>
<name>A0ABD2JG82_9BILA</name>
<evidence type="ECO:0000313" key="3">
    <source>
        <dbReference type="EMBL" id="KAL3089631.1"/>
    </source>
</evidence>
<reference evidence="3 4" key="1">
    <citation type="submission" date="2024-10" db="EMBL/GenBank/DDBJ databases">
        <authorList>
            <person name="Kim D."/>
        </authorList>
    </citation>
    <scope>NUCLEOTIDE SEQUENCE [LARGE SCALE GENOMIC DNA]</scope>
    <source>
        <strain evidence="3">BH-2024</strain>
    </source>
</reference>
<comment type="caution">
    <text evidence="3">The sequence shown here is derived from an EMBL/GenBank/DDBJ whole genome shotgun (WGS) entry which is preliminary data.</text>
</comment>
<evidence type="ECO:0000259" key="2">
    <source>
        <dbReference type="PROSITE" id="PS50053"/>
    </source>
</evidence>
<protein>
    <recommendedName>
        <fullName evidence="2">Ubiquitin-like domain-containing protein</fullName>
    </recommendedName>
</protein>
<feature type="compositionally biased region" description="Basic residues" evidence="1">
    <location>
        <begin position="250"/>
        <end position="259"/>
    </location>
</feature>
<dbReference type="PROSITE" id="PS50053">
    <property type="entry name" value="UBIQUITIN_2"/>
    <property type="match status" value="2"/>
</dbReference>
<feature type="domain" description="Ubiquitin-like" evidence="2">
    <location>
        <begin position="1"/>
        <end position="61"/>
    </location>
</feature>
<dbReference type="InterPro" id="IPR029071">
    <property type="entry name" value="Ubiquitin-like_domsf"/>
</dbReference>
<dbReference type="SMART" id="SM00213">
    <property type="entry name" value="UBQ"/>
    <property type="match status" value="2"/>
</dbReference>
<dbReference type="InterPro" id="IPR000626">
    <property type="entry name" value="Ubiquitin-like_dom"/>
</dbReference>
<proteinExistence type="predicted"/>
<dbReference type="CDD" id="cd17039">
    <property type="entry name" value="Ubl_ubiquitin_like"/>
    <property type="match status" value="2"/>
</dbReference>
<keyword evidence="4" id="KW-1185">Reference proteome</keyword>
<dbReference type="Pfam" id="PF00240">
    <property type="entry name" value="ubiquitin"/>
    <property type="match status" value="2"/>
</dbReference>
<dbReference type="PANTHER" id="PTHR10621">
    <property type="entry name" value="UV EXCISION REPAIR PROTEIN RAD23"/>
    <property type="match status" value="1"/>
</dbReference>